<keyword evidence="4" id="KW-1185">Reference proteome</keyword>
<dbReference type="RefSeq" id="XP_031025010.1">
    <property type="nucleotide sequence ID" value="XM_031169052.1"/>
</dbReference>
<accession>A0A507C9I9</accession>
<dbReference type="EMBL" id="QEAO01000015">
    <property type="protein sequence ID" value="TPX34213.1"/>
    <property type="molecule type" value="Genomic_DNA"/>
</dbReference>
<dbReference type="STRING" id="1806994.A0A507C9I9"/>
<name>A0A507C9I9_9FUNG</name>
<dbReference type="GO" id="GO:0035303">
    <property type="term" value="P:regulation of dephosphorylation"/>
    <property type="evidence" value="ECO:0007669"/>
    <property type="project" value="TreeGrafter"/>
</dbReference>
<sequence>MISAQENEGTSLRTEFSRGKAAYKEVEDSPLASIDPKYQTIVSDCLLNFTKCAFLVRQLSLFSDNEILDDIVTTDLRYILVDYFLGETTLKQVSPKLERMQVINVAEMYLSRYLTICDDYAILDSDDAKRWHAMTRKNEDGDLVDSNTTERPPTRDEKIARYKREKETKKRLEDLLSRRKDQEIDEDIERDIILTSGRLYAQTALESIRLIRDERVILLEMEQIKRDKSHELSSQLENNSDTRVALKDRTGPLMNPQGRIMRPFVITSKREEVRRGVFRPGWNLPTMTIEEYLDLEMERGNMLSGGTGEETNTKVVEDSDYDAQDQATLKAREWDDFTDDNPKGWGNRGANRG</sequence>
<dbReference type="AlphaFoldDB" id="A0A507C9I9"/>
<proteinExistence type="predicted"/>
<feature type="region of interest" description="Disordered" evidence="2">
    <location>
        <begin position="301"/>
        <end position="353"/>
    </location>
</feature>
<dbReference type="InterPro" id="IPR038511">
    <property type="entry name" value="TAP42/TAP46-like_sf"/>
</dbReference>
<dbReference type="GO" id="GO:0005829">
    <property type="term" value="C:cytosol"/>
    <property type="evidence" value="ECO:0007669"/>
    <property type="project" value="TreeGrafter"/>
</dbReference>
<dbReference type="PANTHER" id="PTHR10933">
    <property type="entry name" value="IMMUNOGLOBULIN-BINDING PROTEIN 1"/>
    <property type="match status" value="1"/>
</dbReference>
<evidence type="ECO:0008006" key="5">
    <source>
        <dbReference type="Google" id="ProtNLM"/>
    </source>
</evidence>
<feature type="coiled-coil region" evidence="1">
    <location>
        <begin position="155"/>
        <end position="185"/>
    </location>
</feature>
<dbReference type="GO" id="GO:0051721">
    <property type="term" value="F:protein phosphatase 2A binding"/>
    <property type="evidence" value="ECO:0007669"/>
    <property type="project" value="TreeGrafter"/>
</dbReference>
<evidence type="ECO:0000313" key="4">
    <source>
        <dbReference type="Proteomes" id="UP000319731"/>
    </source>
</evidence>
<dbReference type="GO" id="GO:0009966">
    <property type="term" value="P:regulation of signal transduction"/>
    <property type="evidence" value="ECO:0007669"/>
    <property type="project" value="InterPro"/>
</dbReference>
<protein>
    <recommendedName>
        <fullName evidence="5">TAP42-like protein</fullName>
    </recommendedName>
</protein>
<dbReference type="GeneID" id="42004349"/>
<comment type="caution">
    <text evidence="3">The sequence shown here is derived from an EMBL/GenBank/DDBJ whole genome shotgun (WGS) entry which is preliminary data.</text>
</comment>
<dbReference type="Gene3D" id="1.25.40.540">
    <property type="entry name" value="TAP42-like family"/>
    <property type="match status" value="1"/>
</dbReference>
<dbReference type="OrthoDB" id="10261753at2759"/>
<reference evidence="3 4" key="1">
    <citation type="journal article" date="2019" name="Sci. Rep.">
        <title>Comparative genomics of chytrid fungi reveal insights into the obligate biotrophic and pathogenic lifestyle of Synchytrium endobioticum.</title>
        <authorList>
            <person name="van de Vossenberg B.T.L.H."/>
            <person name="Warris S."/>
            <person name="Nguyen H.D.T."/>
            <person name="van Gent-Pelzer M.P.E."/>
            <person name="Joly D.L."/>
            <person name="van de Geest H.C."/>
            <person name="Bonants P.J.M."/>
            <person name="Smith D.S."/>
            <person name="Levesque C.A."/>
            <person name="van der Lee T.A.J."/>
        </authorList>
    </citation>
    <scope>NUCLEOTIDE SEQUENCE [LARGE SCALE GENOMIC DNA]</scope>
    <source>
        <strain evidence="3 4">JEL517</strain>
    </source>
</reference>
<dbReference type="Pfam" id="PF04177">
    <property type="entry name" value="TAP42"/>
    <property type="match status" value="1"/>
</dbReference>
<dbReference type="Proteomes" id="UP000319731">
    <property type="component" value="Unassembled WGS sequence"/>
</dbReference>
<evidence type="ECO:0000256" key="1">
    <source>
        <dbReference type="SAM" id="Coils"/>
    </source>
</evidence>
<organism evidence="3 4">
    <name type="scientific">Synchytrium microbalum</name>
    <dbReference type="NCBI Taxonomy" id="1806994"/>
    <lineage>
        <taxon>Eukaryota</taxon>
        <taxon>Fungi</taxon>
        <taxon>Fungi incertae sedis</taxon>
        <taxon>Chytridiomycota</taxon>
        <taxon>Chytridiomycota incertae sedis</taxon>
        <taxon>Chytridiomycetes</taxon>
        <taxon>Synchytriales</taxon>
        <taxon>Synchytriaceae</taxon>
        <taxon>Synchytrium</taxon>
    </lineage>
</organism>
<gene>
    <name evidence="3" type="ORF">SmJEL517_g03124</name>
</gene>
<evidence type="ECO:0000313" key="3">
    <source>
        <dbReference type="EMBL" id="TPX34213.1"/>
    </source>
</evidence>
<dbReference type="InterPro" id="IPR007304">
    <property type="entry name" value="TAP46-like"/>
</dbReference>
<evidence type="ECO:0000256" key="2">
    <source>
        <dbReference type="SAM" id="MobiDB-lite"/>
    </source>
</evidence>
<dbReference type="PANTHER" id="PTHR10933:SF9">
    <property type="entry name" value="IMMUNOGLOBULIN-BINDING PROTEIN 1"/>
    <property type="match status" value="1"/>
</dbReference>
<keyword evidence="1" id="KW-0175">Coiled coil</keyword>